<accession>A0A7S4UIG5</accession>
<reference evidence="2" key="1">
    <citation type="submission" date="2021-01" db="EMBL/GenBank/DDBJ databases">
        <authorList>
            <person name="Corre E."/>
            <person name="Pelletier E."/>
            <person name="Niang G."/>
            <person name="Scheremetjew M."/>
            <person name="Finn R."/>
            <person name="Kale V."/>
            <person name="Holt S."/>
            <person name="Cochrane G."/>
            <person name="Meng A."/>
            <person name="Brown T."/>
            <person name="Cohen L."/>
        </authorList>
    </citation>
    <scope>NUCLEOTIDE SEQUENCE</scope>
    <source>
        <strain evidence="2">CCMP 2712</strain>
    </source>
</reference>
<evidence type="ECO:0000256" key="1">
    <source>
        <dbReference type="SAM" id="MobiDB-lite"/>
    </source>
</evidence>
<protein>
    <submittedName>
        <fullName evidence="2">Uncharacterized protein</fullName>
    </submittedName>
</protein>
<dbReference type="EMBL" id="HBKN01046158">
    <property type="protein sequence ID" value="CAE2335837.1"/>
    <property type="molecule type" value="Transcribed_RNA"/>
</dbReference>
<dbReference type="AlphaFoldDB" id="A0A7S4UIG5"/>
<feature type="region of interest" description="Disordered" evidence="1">
    <location>
        <begin position="22"/>
        <end position="41"/>
    </location>
</feature>
<feature type="compositionally biased region" description="Low complexity" evidence="1">
    <location>
        <begin position="24"/>
        <end position="39"/>
    </location>
</feature>
<name>A0A7S4UIG5_GUITH</name>
<organism evidence="2">
    <name type="scientific">Guillardia theta</name>
    <name type="common">Cryptophyte</name>
    <name type="synonym">Cryptomonas phi</name>
    <dbReference type="NCBI Taxonomy" id="55529"/>
    <lineage>
        <taxon>Eukaryota</taxon>
        <taxon>Cryptophyceae</taxon>
        <taxon>Pyrenomonadales</taxon>
        <taxon>Geminigeraceae</taxon>
        <taxon>Guillardia</taxon>
    </lineage>
</organism>
<gene>
    <name evidence="2" type="ORF">GTHE00462_LOCUS36081</name>
</gene>
<proteinExistence type="predicted"/>
<sequence>MSQPGVDPKATFAKFRKFSSASCSALPAPNTSNSPSSPSRHVMNGAKIVKFCRRPSLPDLSTYYLEMPEFGVDDEKWSSFSLHKKIQLKNLANSIKFVEKKIEEKDGRELASLPEVEQIQEVGCEIAYSVDN</sequence>
<evidence type="ECO:0000313" key="2">
    <source>
        <dbReference type="EMBL" id="CAE2335837.1"/>
    </source>
</evidence>